<accession>A0A8H4IQC2</accession>
<reference evidence="1" key="1">
    <citation type="submission" date="2020-04" db="EMBL/GenBank/DDBJ databases">
        <title>Genome Assembly and Annotation of Botryosphaeria dothidea sdau 11-99, a Latent Pathogen of Apple Fruit Ring Rot in China.</title>
        <authorList>
            <person name="Yu C."/>
            <person name="Diao Y."/>
            <person name="Lu Q."/>
            <person name="Zhao J."/>
            <person name="Cui S."/>
            <person name="Peng C."/>
            <person name="He B."/>
            <person name="Liu H."/>
        </authorList>
    </citation>
    <scope>NUCLEOTIDE SEQUENCE [LARGE SCALE GENOMIC DNA]</scope>
    <source>
        <strain evidence="1">Sdau11-99</strain>
    </source>
</reference>
<sequence>MEYLVDRDTPLAHVARDLVNLRLLNKTWYHWTRKFIHKDFIQDLLLCRPTKRGLDSALHYMSNDDIRGILGLRGWASRDDLQGSHSPEPVLKDVLPHTWLLEHLHTDYKVKNALIINPDDICYHGDNECNLEVKWRIAMTRLGVQPRHFEIPESTLRLVDLIPSRHLFLCQPPIKKLAVRLFTASPGSNNFSIGCSYRLILSCEDGVKVGHLLIALAKHHGAMRFGKQDAGSVFDDGYVVHVDLDDEEKFKSRAQFGLSWVNWMDRIEEQGLTFRVWKVTGTDTWDHSRGAGVTAASEREGLRGIGMGWMLDFIPGVYVHDLVGMYDRRLEYVPSEDEAFECGPPYGRHG</sequence>
<dbReference type="OrthoDB" id="10675624at2759"/>
<keyword evidence="2" id="KW-1185">Reference proteome</keyword>
<comment type="caution">
    <text evidence="1">The sequence shown here is derived from an EMBL/GenBank/DDBJ whole genome shotgun (WGS) entry which is preliminary data.</text>
</comment>
<dbReference type="AlphaFoldDB" id="A0A8H4IQC2"/>
<proteinExistence type="predicted"/>
<gene>
    <name evidence="1" type="ORF">GTA08_BOTSDO08507</name>
</gene>
<name>A0A8H4IQC2_9PEZI</name>
<organism evidence="1 2">
    <name type="scientific">Botryosphaeria dothidea</name>
    <dbReference type="NCBI Taxonomy" id="55169"/>
    <lineage>
        <taxon>Eukaryota</taxon>
        <taxon>Fungi</taxon>
        <taxon>Dikarya</taxon>
        <taxon>Ascomycota</taxon>
        <taxon>Pezizomycotina</taxon>
        <taxon>Dothideomycetes</taxon>
        <taxon>Dothideomycetes incertae sedis</taxon>
        <taxon>Botryosphaeriales</taxon>
        <taxon>Botryosphaeriaceae</taxon>
        <taxon>Botryosphaeria</taxon>
    </lineage>
</organism>
<evidence type="ECO:0000313" key="1">
    <source>
        <dbReference type="EMBL" id="KAF4304253.1"/>
    </source>
</evidence>
<dbReference type="Proteomes" id="UP000572817">
    <property type="component" value="Unassembled WGS sequence"/>
</dbReference>
<protein>
    <submittedName>
        <fullName evidence="1">Uncharacterized protein</fullName>
    </submittedName>
</protein>
<dbReference type="EMBL" id="WWBZ02000051">
    <property type="protein sequence ID" value="KAF4304253.1"/>
    <property type="molecule type" value="Genomic_DNA"/>
</dbReference>
<evidence type="ECO:0000313" key="2">
    <source>
        <dbReference type="Proteomes" id="UP000572817"/>
    </source>
</evidence>